<feature type="region of interest" description="Disordered" evidence="10">
    <location>
        <begin position="1"/>
        <end position="21"/>
    </location>
</feature>
<evidence type="ECO:0000313" key="13">
    <source>
        <dbReference type="Proteomes" id="UP000326759"/>
    </source>
</evidence>
<dbReference type="GO" id="GO:0032259">
    <property type="term" value="P:methylation"/>
    <property type="evidence" value="ECO:0007669"/>
    <property type="project" value="UniProtKB-KW"/>
</dbReference>
<evidence type="ECO:0000256" key="5">
    <source>
        <dbReference type="ARBA" id="ARBA00022694"/>
    </source>
</evidence>
<name>A0A5N5SVW5_9CRUS</name>
<dbReference type="InterPro" id="IPR025812">
    <property type="entry name" value="Trm10_C_MTase_dom"/>
</dbReference>
<evidence type="ECO:0000256" key="2">
    <source>
        <dbReference type="ARBA" id="ARBA00022603"/>
    </source>
</evidence>
<evidence type="ECO:0000256" key="7">
    <source>
        <dbReference type="ARBA" id="ARBA00023054"/>
    </source>
</evidence>
<reference evidence="12 13" key="1">
    <citation type="journal article" date="2019" name="PLoS Biol.">
        <title>Sex chromosomes control vertical transmission of feminizing Wolbachia symbionts in an isopod.</title>
        <authorList>
            <person name="Becking T."/>
            <person name="Chebbi M.A."/>
            <person name="Giraud I."/>
            <person name="Moumen B."/>
            <person name="Laverre T."/>
            <person name="Caubet Y."/>
            <person name="Peccoud J."/>
            <person name="Gilbert C."/>
            <person name="Cordaux R."/>
        </authorList>
    </citation>
    <scope>NUCLEOTIDE SEQUENCE [LARGE SCALE GENOMIC DNA]</scope>
    <source>
        <strain evidence="12">ANa2</strain>
        <tissue evidence="12">Whole body excluding digestive tract and cuticle</tissue>
    </source>
</reference>
<keyword evidence="13" id="KW-1185">Reference proteome</keyword>
<dbReference type="Proteomes" id="UP000326759">
    <property type="component" value="Unassembled WGS sequence"/>
</dbReference>
<keyword evidence="7" id="KW-0175">Coiled coil</keyword>
<dbReference type="Gene3D" id="3.40.1280.30">
    <property type="match status" value="1"/>
</dbReference>
<dbReference type="GO" id="GO:0008168">
    <property type="term" value="F:methyltransferase activity"/>
    <property type="evidence" value="ECO:0007669"/>
    <property type="project" value="UniProtKB-KW"/>
</dbReference>
<dbReference type="PROSITE" id="PS51675">
    <property type="entry name" value="SAM_MT_TRM10"/>
    <property type="match status" value="1"/>
</dbReference>
<feature type="domain" description="SAM-dependent MTase TRM10-type" evidence="11">
    <location>
        <begin position="132"/>
        <end position="325"/>
    </location>
</feature>
<dbReference type="AlphaFoldDB" id="A0A5N5SVW5"/>
<keyword evidence="8" id="KW-0496">Mitochondrion</keyword>
<sequence>MSVIKSGYCKNVSSQDHSSKNKNIKSEDKLFLQKYIEMLKYEGRNIPKHVSEEHFQELFELPTKSMRIRFLNYLYERELAKRENKARKEEKKKLYKMQFEEKQNKMTKHIEYGLWKNSIFIKARKSDITAMHNNRLSNAMKFNQPLVIDLDFYDHMKRKEIYSLANQLKLCIVHNRLRLEPFNIMMCNVDFNCHKFQIFSNKIMPSVLQPHFPMIITSKSYLELFPKEKLIYLTPDARQEMETFNCDSVYIIGGILDEGRTSPLSLAKAKRENIKTEKFPLDKYHIFRRSKSLDINVVVDILSDIQKDGDWEKACENIPRRLLQTADKTPLHPNKMIRF</sequence>
<evidence type="ECO:0000259" key="11">
    <source>
        <dbReference type="PROSITE" id="PS51675"/>
    </source>
</evidence>
<dbReference type="GO" id="GO:0097745">
    <property type="term" value="P:mitochondrial tRNA 5'-end processing"/>
    <property type="evidence" value="ECO:0007669"/>
    <property type="project" value="TreeGrafter"/>
</dbReference>
<keyword evidence="2" id="KW-0489">Methyltransferase</keyword>
<dbReference type="InterPro" id="IPR028564">
    <property type="entry name" value="MT_TRM10-typ"/>
</dbReference>
<keyword evidence="5" id="KW-0819">tRNA processing</keyword>
<dbReference type="CDD" id="cd18102">
    <property type="entry name" value="Trm10_MRRP1"/>
    <property type="match status" value="1"/>
</dbReference>
<dbReference type="GO" id="GO:0005739">
    <property type="term" value="C:mitochondrion"/>
    <property type="evidence" value="ECO:0007669"/>
    <property type="project" value="UniProtKB-SubCell"/>
</dbReference>
<dbReference type="GO" id="GO:0070131">
    <property type="term" value="P:positive regulation of mitochondrial translation"/>
    <property type="evidence" value="ECO:0007669"/>
    <property type="project" value="TreeGrafter"/>
</dbReference>
<accession>A0A5N5SVW5</accession>
<evidence type="ECO:0000256" key="8">
    <source>
        <dbReference type="ARBA" id="ARBA00023128"/>
    </source>
</evidence>
<evidence type="ECO:0000256" key="4">
    <source>
        <dbReference type="ARBA" id="ARBA00022691"/>
    </source>
</evidence>
<dbReference type="EMBL" id="SEYY01019369">
    <property type="protein sequence ID" value="KAB7498331.1"/>
    <property type="molecule type" value="Genomic_DNA"/>
</dbReference>
<keyword evidence="3" id="KW-0808">Transferase</keyword>
<keyword evidence="4" id="KW-0949">S-adenosyl-L-methionine</keyword>
<dbReference type="InterPro" id="IPR038459">
    <property type="entry name" value="MT_TRM10-typ_sf"/>
</dbReference>
<dbReference type="InterPro" id="IPR007356">
    <property type="entry name" value="tRNA_m1G_MeTrfase_euk"/>
</dbReference>
<gene>
    <name evidence="12" type="ORF">Anas_11983</name>
</gene>
<dbReference type="OrthoDB" id="9976048at2759"/>
<dbReference type="GO" id="GO:0005654">
    <property type="term" value="C:nucleoplasm"/>
    <property type="evidence" value="ECO:0007669"/>
    <property type="project" value="TreeGrafter"/>
</dbReference>
<comment type="caution">
    <text evidence="12">The sequence shown here is derived from an EMBL/GenBank/DDBJ whole genome shotgun (WGS) entry which is preliminary data.</text>
</comment>
<evidence type="ECO:0000313" key="12">
    <source>
        <dbReference type="EMBL" id="KAB7498331.1"/>
    </source>
</evidence>
<dbReference type="PANTHER" id="PTHR13563">
    <property type="entry name" value="TRNA (GUANINE-9-) METHYLTRANSFERASE"/>
    <property type="match status" value="1"/>
</dbReference>
<organism evidence="12 13">
    <name type="scientific">Armadillidium nasatum</name>
    <dbReference type="NCBI Taxonomy" id="96803"/>
    <lineage>
        <taxon>Eukaryota</taxon>
        <taxon>Metazoa</taxon>
        <taxon>Ecdysozoa</taxon>
        <taxon>Arthropoda</taxon>
        <taxon>Crustacea</taxon>
        <taxon>Multicrustacea</taxon>
        <taxon>Malacostraca</taxon>
        <taxon>Eumalacostraca</taxon>
        <taxon>Peracarida</taxon>
        <taxon>Isopoda</taxon>
        <taxon>Oniscidea</taxon>
        <taxon>Crinocheta</taxon>
        <taxon>Armadillidiidae</taxon>
        <taxon>Armadillidium</taxon>
    </lineage>
</organism>
<evidence type="ECO:0000256" key="10">
    <source>
        <dbReference type="SAM" id="MobiDB-lite"/>
    </source>
</evidence>
<keyword evidence="6" id="KW-0809">Transit peptide</keyword>
<evidence type="ECO:0000256" key="9">
    <source>
        <dbReference type="ARBA" id="ARBA00029803"/>
    </source>
</evidence>
<dbReference type="GO" id="GO:0000049">
    <property type="term" value="F:tRNA binding"/>
    <property type="evidence" value="ECO:0007669"/>
    <property type="project" value="TreeGrafter"/>
</dbReference>
<dbReference type="PANTHER" id="PTHR13563:SF5">
    <property type="entry name" value="TRNA METHYLTRANSFERASE 10 HOMOLOG C"/>
    <property type="match status" value="1"/>
</dbReference>
<evidence type="ECO:0000256" key="3">
    <source>
        <dbReference type="ARBA" id="ARBA00022679"/>
    </source>
</evidence>
<evidence type="ECO:0000256" key="1">
    <source>
        <dbReference type="ARBA" id="ARBA00004173"/>
    </source>
</evidence>
<proteinExistence type="predicted"/>
<evidence type="ECO:0000256" key="6">
    <source>
        <dbReference type="ARBA" id="ARBA00022946"/>
    </source>
</evidence>
<comment type="subcellular location">
    <subcellularLocation>
        <location evidence="1">Mitochondrion</location>
    </subcellularLocation>
</comment>
<protein>
    <recommendedName>
        <fullName evidence="9">RNA (guanine-9-)-methyltransferase domain-containing protein 1</fullName>
    </recommendedName>
</protein>